<evidence type="ECO:0000313" key="2">
    <source>
        <dbReference type="Proteomes" id="UP000292580"/>
    </source>
</evidence>
<protein>
    <submittedName>
        <fullName evidence="1">Uncharacterized protein</fullName>
    </submittedName>
</protein>
<dbReference type="EMBL" id="PGCL01000002">
    <property type="protein sequence ID" value="TAJ44953.1"/>
    <property type="molecule type" value="Genomic_DNA"/>
</dbReference>
<comment type="caution">
    <text evidence="1">The sequence shown here is derived from an EMBL/GenBank/DDBJ whole genome shotgun (WGS) entry which is preliminary data.</text>
</comment>
<dbReference type="RefSeq" id="WP_130646766.1">
    <property type="nucleotide sequence ID" value="NZ_PGCL01000002.1"/>
</dbReference>
<accession>A0A483CU36</accession>
<organism evidence="1 2">
    <name type="scientific">Methanofollis fontis</name>
    <dbReference type="NCBI Taxonomy" id="2052832"/>
    <lineage>
        <taxon>Archaea</taxon>
        <taxon>Methanobacteriati</taxon>
        <taxon>Methanobacteriota</taxon>
        <taxon>Stenosarchaea group</taxon>
        <taxon>Methanomicrobia</taxon>
        <taxon>Methanomicrobiales</taxon>
        <taxon>Methanomicrobiaceae</taxon>
        <taxon>Methanofollis</taxon>
    </lineage>
</organism>
<sequence>MDLRRVLQGTGDPLPIHERIAAAISDISSFPDLIEPIYQETAALSDDELDRLRFSLIRVQIYADVHRYENMELSQRMKYVAGVLEKMIFGSLMLEGGESASGGQE</sequence>
<evidence type="ECO:0000313" key="1">
    <source>
        <dbReference type="EMBL" id="TAJ44953.1"/>
    </source>
</evidence>
<proteinExistence type="predicted"/>
<dbReference type="OrthoDB" id="110994at2157"/>
<name>A0A483CU36_9EURY</name>
<dbReference type="Proteomes" id="UP000292580">
    <property type="component" value="Unassembled WGS sequence"/>
</dbReference>
<reference evidence="1 2" key="1">
    <citation type="submission" date="2017-11" db="EMBL/GenBank/DDBJ databases">
        <title>Isolation and Characterization of Methanofollis Species from Methane Seep Offshore SW Taiwan.</title>
        <authorList>
            <person name="Teng N.-H."/>
            <person name="Lai M.-C."/>
            <person name="Chen S.-C."/>
        </authorList>
    </citation>
    <scope>NUCLEOTIDE SEQUENCE [LARGE SCALE GENOMIC DNA]</scope>
    <source>
        <strain evidence="1 2">FWC-SCC2</strain>
    </source>
</reference>
<keyword evidence="2" id="KW-1185">Reference proteome</keyword>
<gene>
    <name evidence="1" type="ORF">CUJ86_06645</name>
</gene>
<dbReference type="AlphaFoldDB" id="A0A483CU36"/>